<name>A0A517QTP8_9PLAN</name>
<dbReference type="PIRSF" id="PIRSF016719">
    <property type="entry name" value="UCP016719"/>
    <property type="match status" value="1"/>
</dbReference>
<feature type="domain" description="Peptidoglycan beta-N-acetylmuramidase NamZ C-terminal" evidence="2">
    <location>
        <begin position="240"/>
        <end position="402"/>
    </location>
</feature>
<feature type="domain" description="Peptidoglycan beta-N-acetylmuramidase NamZ N-terminal" evidence="1">
    <location>
        <begin position="35"/>
        <end position="236"/>
    </location>
</feature>
<evidence type="ECO:0000313" key="3">
    <source>
        <dbReference type="EMBL" id="QDT35024.1"/>
    </source>
</evidence>
<evidence type="ECO:0000313" key="4">
    <source>
        <dbReference type="Proteomes" id="UP000315724"/>
    </source>
</evidence>
<dbReference type="PANTHER" id="PTHR42915:SF1">
    <property type="entry name" value="PEPTIDOGLYCAN BETA-N-ACETYLMURAMIDASE NAMZ"/>
    <property type="match status" value="1"/>
</dbReference>
<protein>
    <recommendedName>
        <fullName evidence="5">DUF1343 domain-containing protein</fullName>
    </recommendedName>
</protein>
<evidence type="ECO:0000259" key="1">
    <source>
        <dbReference type="Pfam" id="PF07075"/>
    </source>
</evidence>
<dbReference type="Pfam" id="PF20732">
    <property type="entry name" value="NamZ_C"/>
    <property type="match status" value="1"/>
</dbReference>
<sequence>MFQHEIEDAVTNHVKTGLERFIKDPPSELNEARLGLLMNQASIDPQYRYACDRIAERFPGQLVALFSPQHGFWGEEQANMIESDHSLSGPLNIPVHSLYSETRRPTKEMLAEIDFLIVDLQDVGTRVYTFIWTLLECMKACAEHGVHVLVLDRPNPLGGEIAEGPMLQSEYVSFVGGAEIPLRHGLTIGEFAKWMNKSKSINAELTIVPMQGWNRSMFFQETNLPWAVPSPNMPRLETAIVYPGQVLLEGTNLSEGRGTTQPFELCGAPWLNAEEFCQEVSRIEHPGFVLRPIRFRPTFDKWKDQACEGVSIHVTDPQAARSVMLTVSIIEAACRLAPNDFQWLAPPYEYETVLPPIDILFGNSDLRTELKSAKRLDEPALNNLVELDTAAWWNSVSESLLY</sequence>
<reference evidence="3 4" key="1">
    <citation type="submission" date="2019-02" db="EMBL/GenBank/DDBJ databases">
        <title>Deep-cultivation of Planctomycetes and their phenomic and genomic characterization uncovers novel biology.</title>
        <authorList>
            <person name="Wiegand S."/>
            <person name="Jogler M."/>
            <person name="Boedeker C."/>
            <person name="Pinto D."/>
            <person name="Vollmers J."/>
            <person name="Rivas-Marin E."/>
            <person name="Kohn T."/>
            <person name="Peeters S.H."/>
            <person name="Heuer A."/>
            <person name="Rast P."/>
            <person name="Oberbeckmann S."/>
            <person name="Bunk B."/>
            <person name="Jeske O."/>
            <person name="Meyerdierks A."/>
            <person name="Storesund J.E."/>
            <person name="Kallscheuer N."/>
            <person name="Luecker S."/>
            <person name="Lage O.M."/>
            <person name="Pohl T."/>
            <person name="Merkel B.J."/>
            <person name="Hornburger P."/>
            <person name="Mueller R.-W."/>
            <person name="Bruemmer F."/>
            <person name="Labrenz M."/>
            <person name="Spormann A.M."/>
            <person name="Op den Camp H."/>
            <person name="Overmann J."/>
            <person name="Amann R."/>
            <person name="Jetten M.S.M."/>
            <person name="Mascher T."/>
            <person name="Medema M.H."/>
            <person name="Devos D.P."/>
            <person name="Kaster A.-K."/>
            <person name="Ovreas L."/>
            <person name="Rohde M."/>
            <person name="Galperin M.Y."/>
            <person name="Jogler C."/>
        </authorList>
    </citation>
    <scope>NUCLEOTIDE SEQUENCE [LARGE SCALE GENOMIC DNA]</scope>
    <source>
        <strain evidence="3 4">Mal48</strain>
    </source>
</reference>
<dbReference type="Gene3D" id="3.40.50.12170">
    <property type="entry name" value="Uncharacterised protein PF07075, DUF1343"/>
    <property type="match status" value="1"/>
</dbReference>
<proteinExistence type="predicted"/>
<dbReference type="Gene3D" id="3.90.1150.140">
    <property type="match status" value="1"/>
</dbReference>
<dbReference type="InterPro" id="IPR048502">
    <property type="entry name" value="NamZ_N"/>
</dbReference>
<dbReference type="KEGG" id="tpol:Mal48_42970"/>
<gene>
    <name evidence="3" type="ORF">Mal48_42970</name>
</gene>
<dbReference type="AlphaFoldDB" id="A0A517QTP8"/>
<accession>A0A517QTP8</accession>
<keyword evidence="4" id="KW-1185">Reference proteome</keyword>
<dbReference type="GO" id="GO:0033922">
    <property type="term" value="F:peptidoglycan beta-N-acetylmuramidase activity"/>
    <property type="evidence" value="ECO:0007669"/>
    <property type="project" value="InterPro"/>
</dbReference>
<evidence type="ECO:0000259" key="2">
    <source>
        <dbReference type="Pfam" id="PF20732"/>
    </source>
</evidence>
<dbReference type="InterPro" id="IPR048503">
    <property type="entry name" value="NamZ_C"/>
</dbReference>
<evidence type="ECO:0008006" key="5">
    <source>
        <dbReference type="Google" id="ProtNLM"/>
    </source>
</evidence>
<dbReference type="Pfam" id="PF07075">
    <property type="entry name" value="NamZ_N"/>
    <property type="match status" value="1"/>
</dbReference>
<organism evidence="3 4">
    <name type="scientific">Thalassoglobus polymorphus</name>
    <dbReference type="NCBI Taxonomy" id="2527994"/>
    <lineage>
        <taxon>Bacteria</taxon>
        <taxon>Pseudomonadati</taxon>
        <taxon>Planctomycetota</taxon>
        <taxon>Planctomycetia</taxon>
        <taxon>Planctomycetales</taxon>
        <taxon>Planctomycetaceae</taxon>
        <taxon>Thalassoglobus</taxon>
    </lineage>
</organism>
<dbReference type="Proteomes" id="UP000315724">
    <property type="component" value="Chromosome"/>
</dbReference>
<dbReference type="InterPro" id="IPR008302">
    <property type="entry name" value="NamZ"/>
</dbReference>
<dbReference type="PANTHER" id="PTHR42915">
    <property type="entry name" value="HYPOTHETICAL 460 KDA PROTEIN IN FEUA-SIGW INTERGENIC REGION [PRECURSOR]"/>
    <property type="match status" value="1"/>
</dbReference>
<dbReference type="EMBL" id="CP036267">
    <property type="protein sequence ID" value="QDT35024.1"/>
    <property type="molecule type" value="Genomic_DNA"/>
</dbReference>